<proteinExistence type="predicted"/>
<organism evidence="2">
    <name type="scientific">Tanacetum cinerariifolium</name>
    <name type="common">Dalmatian daisy</name>
    <name type="synonym">Chrysanthemum cinerariifolium</name>
    <dbReference type="NCBI Taxonomy" id="118510"/>
    <lineage>
        <taxon>Eukaryota</taxon>
        <taxon>Viridiplantae</taxon>
        <taxon>Streptophyta</taxon>
        <taxon>Embryophyta</taxon>
        <taxon>Tracheophyta</taxon>
        <taxon>Spermatophyta</taxon>
        <taxon>Magnoliopsida</taxon>
        <taxon>eudicotyledons</taxon>
        <taxon>Gunneridae</taxon>
        <taxon>Pentapetalae</taxon>
        <taxon>asterids</taxon>
        <taxon>campanulids</taxon>
        <taxon>Asterales</taxon>
        <taxon>Asteraceae</taxon>
        <taxon>Asteroideae</taxon>
        <taxon>Anthemideae</taxon>
        <taxon>Anthemidinae</taxon>
        <taxon>Tanacetum</taxon>
    </lineage>
</organism>
<reference evidence="2" key="1">
    <citation type="journal article" date="2019" name="Sci. Rep.">
        <title>Draft genome of Tanacetum cinerariifolium, the natural source of mosquito coil.</title>
        <authorList>
            <person name="Yamashiro T."/>
            <person name="Shiraishi A."/>
            <person name="Satake H."/>
            <person name="Nakayama K."/>
        </authorList>
    </citation>
    <scope>NUCLEOTIDE SEQUENCE</scope>
</reference>
<evidence type="ECO:0000313" key="2">
    <source>
        <dbReference type="EMBL" id="GEU80166.1"/>
    </source>
</evidence>
<feature type="region of interest" description="Disordered" evidence="1">
    <location>
        <begin position="97"/>
        <end position="124"/>
    </location>
</feature>
<name>A0A6L2N1S8_TANCI</name>
<dbReference type="AlphaFoldDB" id="A0A6L2N1S8"/>
<comment type="caution">
    <text evidence="2">The sequence shown here is derived from an EMBL/GenBank/DDBJ whole genome shotgun (WGS) entry which is preliminary data.</text>
</comment>
<dbReference type="EMBL" id="BKCJ010008023">
    <property type="protein sequence ID" value="GEU80166.1"/>
    <property type="molecule type" value="Genomic_DNA"/>
</dbReference>
<sequence>MGRCRRSFLSLWLIADDCRCHSAVEFIPGSSFGTKALQNGLEAVKYINDSIIDLYKCTSTSSASASLTNALLGSIGVLAVFTMKERMVNAHHKEVLKASTSKGVKPSASDTDHGNSDNGSSSTSEDLNFRGFITYNLKTPIYGPGVQGFAGGEWGVMRVAGK</sequence>
<protein>
    <submittedName>
        <fullName evidence="2">Uncharacterized protein</fullName>
    </submittedName>
</protein>
<accession>A0A6L2N1S8</accession>
<evidence type="ECO:0000256" key="1">
    <source>
        <dbReference type="SAM" id="MobiDB-lite"/>
    </source>
</evidence>
<gene>
    <name evidence="2" type="ORF">Tci_052144</name>
</gene>